<evidence type="ECO:0008006" key="3">
    <source>
        <dbReference type="Google" id="ProtNLM"/>
    </source>
</evidence>
<dbReference type="EMBL" id="FPKU01000003">
    <property type="protein sequence ID" value="SFZ86129.1"/>
    <property type="molecule type" value="Genomic_DNA"/>
</dbReference>
<dbReference type="AlphaFoldDB" id="A0A1K2I1C7"/>
<organism evidence="1 2">
    <name type="scientific">Devosia enhydra</name>
    <dbReference type="NCBI Taxonomy" id="665118"/>
    <lineage>
        <taxon>Bacteria</taxon>
        <taxon>Pseudomonadati</taxon>
        <taxon>Pseudomonadota</taxon>
        <taxon>Alphaproteobacteria</taxon>
        <taxon>Hyphomicrobiales</taxon>
        <taxon>Devosiaceae</taxon>
        <taxon>Devosia</taxon>
    </lineage>
</organism>
<gene>
    <name evidence="1" type="ORF">SAMN02983003_3303</name>
</gene>
<evidence type="ECO:0000313" key="1">
    <source>
        <dbReference type="EMBL" id="SFZ86129.1"/>
    </source>
</evidence>
<reference evidence="1 2" key="1">
    <citation type="submission" date="2016-11" db="EMBL/GenBank/DDBJ databases">
        <authorList>
            <person name="Jaros S."/>
            <person name="Januszkiewicz K."/>
            <person name="Wedrychowicz H."/>
        </authorList>
    </citation>
    <scope>NUCLEOTIDE SEQUENCE [LARGE SCALE GENOMIC DNA]</scope>
    <source>
        <strain evidence="1 2">ATCC 23634</strain>
    </source>
</reference>
<proteinExistence type="predicted"/>
<dbReference type="Proteomes" id="UP000183447">
    <property type="component" value="Unassembled WGS sequence"/>
</dbReference>
<evidence type="ECO:0000313" key="2">
    <source>
        <dbReference type="Proteomes" id="UP000183447"/>
    </source>
</evidence>
<accession>A0A1K2I1C7</accession>
<dbReference type="RefSeq" id="WP_072345486.1">
    <property type="nucleotide sequence ID" value="NZ_FPKU01000003.1"/>
</dbReference>
<keyword evidence="2" id="KW-1185">Reference proteome</keyword>
<dbReference type="OrthoDB" id="7951056at2"/>
<protein>
    <recommendedName>
        <fullName evidence="3">DUF1127 domain-containing protein</fullName>
    </recommendedName>
</protein>
<name>A0A1K2I1C7_9HYPH</name>
<sequence length="93" mass="10513">MAYLLSSERPAVAAASRNPLLAILRWAAKLRAERHQRLAFREMLEFDEARLEDLGLTRNDVLEAMGASAPQAGLHLQRRRALRSAIWLGRSSF</sequence>